<gene>
    <name evidence="2" type="ORF">GCM10007935_36250</name>
</gene>
<dbReference type="PROSITE" id="PS51257">
    <property type="entry name" value="PROKAR_LIPOPROTEIN"/>
    <property type="match status" value="1"/>
</dbReference>
<feature type="chain" id="PRO_5046770425" evidence="1">
    <location>
        <begin position="30"/>
        <end position="189"/>
    </location>
</feature>
<dbReference type="InterPro" id="IPR024409">
    <property type="entry name" value="DUF3833"/>
</dbReference>
<dbReference type="RefSeq" id="WP_284308966.1">
    <property type="nucleotide sequence ID" value="NZ_BSPB01000046.1"/>
</dbReference>
<dbReference type="Proteomes" id="UP001156903">
    <property type="component" value="Unassembled WGS sequence"/>
</dbReference>
<keyword evidence="1" id="KW-0732">Signal</keyword>
<dbReference type="InterPro" id="IPR006311">
    <property type="entry name" value="TAT_signal"/>
</dbReference>
<comment type="caution">
    <text evidence="2">The sequence shown here is derived from an EMBL/GenBank/DDBJ whole genome shotgun (WGS) entry which is preliminary data.</text>
</comment>
<evidence type="ECO:0000313" key="3">
    <source>
        <dbReference type="Proteomes" id="UP001156903"/>
    </source>
</evidence>
<name>A0ABQ6C887_9BURK</name>
<evidence type="ECO:0000313" key="2">
    <source>
        <dbReference type="EMBL" id="GLS16185.1"/>
    </source>
</evidence>
<proteinExistence type="predicted"/>
<keyword evidence="2" id="KW-0449">Lipoprotein</keyword>
<protein>
    <submittedName>
        <fullName evidence="2">Lipoprotein</fullName>
    </submittedName>
</protein>
<reference evidence="3" key="1">
    <citation type="journal article" date="2019" name="Int. J. Syst. Evol. Microbiol.">
        <title>The Global Catalogue of Microorganisms (GCM) 10K type strain sequencing project: providing services to taxonomists for standard genome sequencing and annotation.</title>
        <authorList>
            <consortium name="The Broad Institute Genomics Platform"/>
            <consortium name="The Broad Institute Genome Sequencing Center for Infectious Disease"/>
            <person name="Wu L."/>
            <person name="Ma J."/>
        </authorList>
    </citation>
    <scope>NUCLEOTIDE SEQUENCE [LARGE SCALE GENOMIC DNA]</scope>
    <source>
        <strain evidence="3">NBRC 109341</strain>
    </source>
</reference>
<feature type="signal peptide" evidence="1">
    <location>
        <begin position="1"/>
        <end position="29"/>
    </location>
</feature>
<organism evidence="2 3">
    <name type="scientific">Hydrogenophaga electricum</name>
    <dbReference type="NCBI Taxonomy" id="1230953"/>
    <lineage>
        <taxon>Bacteria</taxon>
        <taxon>Pseudomonadati</taxon>
        <taxon>Pseudomonadota</taxon>
        <taxon>Betaproteobacteria</taxon>
        <taxon>Burkholderiales</taxon>
        <taxon>Comamonadaceae</taxon>
        <taxon>Hydrogenophaga</taxon>
    </lineage>
</organism>
<keyword evidence="3" id="KW-1185">Reference proteome</keyword>
<evidence type="ECO:0000256" key="1">
    <source>
        <dbReference type="SAM" id="SignalP"/>
    </source>
</evidence>
<sequence>MKTPWIHLRRRAIAALAAAGLAVALAGCAGPDVREYANETPLLDLRDYLNGPLTAQGIFTDRSGRVVKRFTVKMTGQWNGDEGTLDEHFRYSDGSTQRRVWRLRHHGDGRYTGQADDVVGEASGQTAGNAFHWTYTLALPVDGRVWNVHLDDWMYRMDERTVLNRSAMSKFGLHLGEVTLVFTKPAPAN</sequence>
<dbReference type="PROSITE" id="PS51318">
    <property type="entry name" value="TAT"/>
    <property type="match status" value="1"/>
</dbReference>
<dbReference type="Pfam" id="PF12915">
    <property type="entry name" value="DUF3833"/>
    <property type="match status" value="1"/>
</dbReference>
<dbReference type="EMBL" id="BSPB01000046">
    <property type="protein sequence ID" value="GLS16185.1"/>
    <property type="molecule type" value="Genomic_DNA"/>
</dbReference>
<accession>A0ABQ6C887</accession>